<dbReference type="GO" id="GO:0019855">
    <property type="term" value="F:calcium channel inhibitor activity"/>
    <property type="evidence" value="ECO:0007669"/>
    <property type="project" value="InterPro"/>
</dbReference>
<dbReference type="InterPro" id="IPR018071">
    <property type="entry name" value="Omega-atracotox_CS"/>
</dbReference>
<evidence type="ECO:0000313" key="9">
    <source>
        <dbReference type="EnsemblMetazoa" id="MESCA001660-PA"/>
    </source>
</evidence>
<keyword evidence="6" id="KW-0872">Ion channel impairing toxin</keyword>
<dbReference type="EnsemblMetazoa" id="MESCA001660-RA">
    <property type="protein sequence ID" value="MESCA001660-PA"/>
    <property type="gene ID" value="MESCA001660"/>
</dbReference>
<proteinExistence type="predicted"/>
<keyword evidence="8" id="KW-0732">Signal</keyword>
<dbReference type="InterPro" id="IPR009415">
    <property type="entry name" value="Omega-atracotox"/>
</dbReference>
<name>T1GEA2_MEGSC</name>
<feature type="signal peptide" evidence="8">
    <location>
        <begin position="1"/>
        <end position="22"/>
    </location>
</feature>
<dbReference type="GO" id="GO:0006952">
    <property type="term" value="P:defense response"/>
    <property type="evidence" value="ECO:0007669"/>
    <property type="project" value="InterPro"/>
</dbReference>
<keyword evidence="10" id="KW-1185">Reference proteome</keyword>
<dbReference type="GO" id="GO:0005576">
    <property type="term" value="C:extracellular region"/>
    <property type="evidence" value="ECO:0007669"/>
    <property type="project" value="UniProtKB-SubCell"/>
</dbReference>
<evidence type="ECO:0000256" key="1">
    <source>
        <dbReference type="ARBA" id="ARBA00004613"/>
    </source>
</evidence>
<comment type="subcellular location">
    <subcellularLocation>
        <location evidence="1">Secreted</location>
    </subcellularLocation>
</comment>
<accession>T1GEA2</accession>
<keyword evidence="2" id="KW-0964">Secreted</keyword>
<protein>
    <submittedName>
        <fullName evidence="9">Uncharacterized protein</fullName>
    </submittedName>
</protein>
<evidence type="ECO:0000256" key="7">
    <source>
        <dbReference type="ARBA" id="ARBA00023157"/>
    </source>
</evidence>
<evidence type="ECO:0000256" key="2">
    <source>
        <dbReference type="ARBA" id="ARBA00022525"/>
    </source>
</evidence>
<evidence type="ECO:0000313" key="10">
    <source>
        <dbReference type="Proteomes" id="UP000015102"/>
    </source>
</evidence>
<evidence type="ECO:0000256" key="4">
    <source>
        <dbReference type="ARBA" id="ARBA00022831"/>
    </source>
</evidence>
<sequence length="57" mass="6451">MKILFIMFVAVVMALFVTSVESCTPSGQPCKLNSDCCLVRRSTNFYIPHCRKDNTCM</sequence>
<feature type="chain" id="PRO_5004577262" evidence="8">
    <location>
        <begin position="23"/>
        <end position="57"/>
    </location>
</feature>
<evidence type="ECO:0000256" key="8">
    <source>
        <dbReference type="SAM" id="SignalP"/>
    </source>
</evidence>
<dbReference type="HOGENOM" id="CLU_2998823_0_0_1"/>
<keyword evidence="5" id="KW-0960">Knottin</keyword>
<dbReference type="Pfam" id="PF06357">
    <property type="entry name" value="Omega-toxin"/>
    <property type="match status" value="1"/>
</dbReference>
<reference evidence="10" key="1">
    <citation type="submission" date="2013-02" db="EMBL/GenBank/DDBJ databases">
        <authorList>
            <person name="Hughes D."/>
        </authorList>
    </citation>
    <scope>NUCLEOTIDE SEQUENCE</scope>
    <source>
        <strain>Durham</strain>
        <strain evidence="10">NC isolate 2 -- Noor lab</strain>
    </source>
</reference>
<dbReference type="Proteomes" id="UP000015102">
    <property type="component" value="Unassembled WGS sequence"/>
</dbReference>
<reference evidence="9" key="2">
    <citation type="submission" date="2015-06" db="UniProtKB">
        <authorList>
            <consortium name="EnsemblMetazoa"/>
        </authorList>
    </citation>
    <scope>IDENTIFICATION</scope>
</reference>
<evidence type="ECO:0000256" key="5">
    <source>
        <dbReference type="ARBA" id="ARBA00022854"/>
    </source>
</evidence>
<keyword evidence="4" id="KW-0108">Calcium channel impairing toxin</keyword>
<dbReference type="EMBL" id="CAQQ02393109">
    <property type="status" value="NOT_ANNOTATED_CDS"/>
    <property type="molecule type" value="Genomic_DNA"/>
</dbReference>
<keyword evidence="3" id="KW-0800">Toxin</keyword>
<evidence type="ECO:0000256" key="3">
    <source>
        <dbReference type="ARBA" id="ARBA00022569"/>
    </source>
</evidence>
<evidence type="ECO:0000256" key="6">
    <source>
        <dbReference type="ARBA" id="ARBA00022872"/>
    </source>
</evidence>
<keyword evidence="3" id="KW-1218">Voltage-gated calcium channel impairing toxin</keyword>
<keyword evidence="7" id="KW-1015">Disulfide bond</keyword>
<organism evidence="9 10">
    <name type="scientific">Megaselia scalaris</name>
    <name type="common">Humpbacked fly</name>
    <name type="synonym">Phora scalaris</name>
    <dbReference type="NCBI Taxonomy" id="36166"/>
    <lineage>
        <taxon>Eukaryota</taxon>
        <taxon>Metazoa</taxon>
        <taxon>Ecdysozoa</taxon>
        <taxon>Arthropoda</taxon>
        <taxon>Hexapoda</taxon>
        <taxon>Insecta</taxon>
        <taxon>Pterygota</taxon>
        <taxon>Neoptera</taxon>
        <taxon>Endopterygota</taxon>
        <taxon>Diptera</taxon>
        <taxon>Brachycera</taxon>
        <taxon>Muscomorpha</taxon>
        <taxon>Platypezoidea</taxon>
        <taxon>Phoridae</taxon>
        <taxon>Megaseliini</taxon>
        <taxon>Megaselia</taxon>
    </lineage>
</organism>
<dbReference type="PROSITE" id="PS60016">
    <property type="entry name" value="OMEGA_ACTX_1"/>
    <property type="match status" value="1"/>
</dbReference>
<dbReference type="AlphaFoldDB" id="T1GEA2"/>